<reference evidence="11 12" key="1">
    <citation type="journal article" date="2017" name="ISME J.">
        <title>Energy and carbon metabolisms in a deep terrestrial subsurface fluid microbial community.</title>
        <authorList>
            <person name="Momper L."/>
            <person name="Jungbluth S.P."/>
            <person name="Lee M.D."/>
            <person name="Amend J.P."/>
        </authorList>
    </citation>
    <scope>NUCLEOTIDE SEQUENCE [LARGE SCALE GENOMIC DNA]</scope>
    <source>
        <strain evidence="11">SURF_46</strain>
    </source>
</reference>
<feature type="binding site" evidence="8">
    <location>
        <begin position="319"/>
        <end position="321"/>
    </location>
    <ligand>
        <name>GTP</name>
        <dbReference type="ChEBI" id="CHEBI:37565"/>
    </ligand>
</feature>
<dbReference type="Gene3D" id="3.40.50.300">
    <property type="entry name" value="P-loop containing nucleotide triphosphate hydrolases"/>
    <property type="match status" value="1"/>
</dbReference>
<feature type="binding site" evidence="8">
    <location>
        <begin position="213"/>
        <end position="216"/>
    </location>
    <ligand>
        <name>GTP</name>
        <dbReference type="ChEBI" id="CHEBI:37565"/>
    </ligand>
</feature>
<evidence type="ECO:0000256" key="8">
    <source>
        <dbReference type="HAMAP-Rule" id="MF_01454"/>
    </source>
</evidence>
<comment type="subcellular location">
    <subcellularLocation>
        <location evidence="8">Cytoplasm</location>
    </subcellularLocation>
</comment>
<comment type="caution">
    <text evidence="11">The sequence shown here is derived from an EMBL/GenBank/DDBJ whole genome shotgun (WGS) entry which is preliminary data.</text>
</comment>
<comment type="function">
    <text evidence="8">An essential GTPase which binds GTP, GDP and possibly (p)ppGpp with moderate affinity, with high nucleotide exchange rates and a fairly low GTP hydrolysis rate. Plays a role in control of the cell cycle, stress response, ribosome biogenesis and in those bacteria that undergo differentiation, in morphogenesis control.</text>
</comment>
<evidence type="ECO:0000256" key="5">
    <source>
        <dbReference type="ARBA" id="ARBA00022801"/>
    </source>
</evidence>
<dbReference type="InterPro" id="IPR036726">
    <property type="entry name" value="GTP1_OBG_dom_sf"/>
</dbReference>
<dbReference type="PROSITE" id="PS00905">
    <property type="entry name" value="GTP1_OBG"/>
    <property type="match status" value="1"/>
</dbReference>
<dbReference type="EMBL" id="QZJF01000005">
    <property type="protein sequence ID" value="RJR27967.1"/>
    <property type="molecule type" value="Genomic_DNA"/>
</dbReference>
<dbReference type="GO" id="GO:0003924">
    <property type="term" value="F:GTPase activity"/>
    <property type="evidence" value="ECO:0007669"/>
    <property type="project" value="UniProtKB-UniRule"/>
</dbReference>
<evidence type="ECO:0000313" key="11">
    <source>
        <dbReference type="EMBL" id="RJR27967.1"/>
    </source>
</evidence>
<keyword evidence="3 8" id="KW-0479">Metal-binding</keyword>
<protein>
    <recommendedName>
        <fullName evidence="8">GTPase Obg</fullName>
        <ecNumber evidence="8">3.6.5.-</ecNumber>
    </recommendedName>
    <alternativeName>
        <fullName evidence="8">GTP-binding protein Obg</fullName>
    </alternativeName>
</protein>
<feature type="binding site" evidence="8">
    <location>
        <begin position="191"/>
        <end position="195"/>
    </location>
    <ligand>
        <name>GTP</name>
        <dbReference type="ChEBI" id="CHEBI:37565"/>
    </ligand>
</feature>
<feature type="binding site" evidence="8">
    <location>
        <position position="173"/>
    </location>
    <ligand>
        <name>Mg(2+)</name>
        <dbReference type="ChEBI" id="CHEBI:18420"/>
    </ligand>
</feature>
<dbReference type="GO" id="GO:0000287">
    <property type="term" value="F:magnesium ion binding"/>
    <property type="evidence" value="ECO:0007669"/>
    <property type="project" value="InterPro"/>
</dbReference>
<evidence type="ECO:0000256" key="6">
    <source>
        <dbReference type="ARBA" id="ARBA00022842"/>
    </source>
</evidence>
<evidence type="ECO:0000313" key="12">
    <source>
        <dbReference type="Proteomes" id="UP000265540"/>
    </source>
</evidence>
<proteinExistence type="inferred from homology"/>
<dbReference type="SUPFAM" id="SSF52540">
    <property type="entry name" value="P-loop containing nucleoside triphosphate hydrolases"/>
    <property type="match status" value="1"/>
</dbReference>
<keyword evidence="2 8" id="KW-0963">Cytoplasm</keyword>
<dbReference type="GO" id="GO:0005737">
    <property type="term" value="C:cytoplasm"/>
    <property type="evidence" value="ECO:0007669"/>
    <property type="project" value="UniProtKB-SubCell"/>
</dbReference>
<dbReference type="PIRSF" id="PIRSF002401">
    <property type="entry name" value="GTP_bd_Obg/CgtA"/>
    <property type="match status" value="1"/>
</dbReference>
<dbReference type="InterPro" id="IPR005225">
    <property type="entry name" value="Small_GTP-bd"/>
</dbReference>
<dbReference type="FunFam" id="2.70.210.12:FF:000001">
    <property type="entry name" value="GTPase Obg"/>
    <property type="match status" value="1"/>
</dbReference>
<dbReference type="GO" id="GO:0042254">
    <property type="term" value="P:ribosome biogenesis"/>
    <property type="evidence" value="ECO:0007669"/>
    <property type="project" value="UniProtKB-UniRule"/>
</dbReference>
<dbReference type="HAMAP" id="MF_01454">
    <property type="entry name" value="GTPase_Obg"/>
    <property type="match status" value="1"/>
</dbReference>
<dbReference type="InterPro" id="IPR006169">
    <property type="entry name" value="GTP1_OBG_dom"/>
</dbReference>
<dbReference type="InterPro" id="IPR045086">
    <property type="entry name" value="OBG_GTPase"/>
</dbReference>
<dbReference type="PROSITE" id="PS51883">
    <property type="entry name" value="OBG"/>
    <property type="match status" value="1"/>
</dbReference>
<evidence type="ECO:0000256" key="1">
    <source>
        <dbReference type="ARBA" id="ARBA00007699"/>
    </source>
</evidence>
<keyword evidence="4 8" id="KW-0547">Nucleotide-binding</keyword>
<evidence type="ECO:0000256" key="4">
    <source>
        <dbReference type="ARBA" id="ARBA00022741"/>
    </source>
</evidence>
<dbReference type="PANTHER" id="PTHR11702:SF31">
    <property type="entry name" value="MITOCHONDRIAL RIBOSOME-ASSOCIATED GTPASE 2"/>
    <property type="match status" value="1"/>
</dbReference>
<evidence type="ECO:0000256" key="7">
    <source>
        <dbReference type="ARBA" id="ARBA00023134"/>
    </source>
</evidence>
<comment type="similarity">
    <text evidence="1 8">Belongs to the TRAFAC class OBG-HflX-like GTPase superfamily. OBG GTPase family.</text>
</comment>
<dbReference type="GO" id="GO:0005525">
    <property type="term" value="F:GTP binding"/>
    <property type="evidence" value="ECO:0007669"/>
    <property type="project" value="UniProtKB-UniRule"/>
</dbReference>
<dbReference type="EC" id="3.6.5.-" evidence="8"/>
<keyword evidence="6 8" id="KW-0460">Magnesium</keyword>
<dbReference type="PROSITE" id="PS51710">
    <property type="entry name" value="G_OBG"/>
    <property type="match status" value="1"/>
</dbReference>
<dbReference type="NCBIfam" id="TIGR02729">
    <property type="entry name" value="Obg_CgtA"/>
    <property type="match status" value="1"/>
</dbReference>
<feature type="binding site" evidence="8">
    <location>
        <position position="193"/>
    </location>
    <ligand>
        <name>Mg(2+)</name>
        <dbReference type="ChEBI" id="CHEBI:18420"/>
    </ligand>
</feature>
<feature type="binding site" evidence="8">
    <location>
        <begin position="166"/>
        <end position="173"/>
    </location>
    <ligand>
        <name>GTP</name>
        <dbReference type="ChEBI" id="CHEBI:37565"/>
    </ligand>
</feature>
<dbReference type="PANTHER" id="PTHR11702">
    <property type="entry name" value="DEVELOPMENTALLY REGULATED GTP-BINDING PROTEIN-RELATED"/>
    <property type="match status" value="1"/>
</dbReference>
<dbReference type="InterPro" id="IPR014100">
    <property type="entry name" value="GTP-bd_Obg/CgtA"/>
</dbReference>
<keyword evidence="5 8" id="KW-0378">Hydrolase</keyword>
<dbReference type="SUPFAM" id="SSF82051">
    <property type="entry name" value="Obg GTP-binding protein N-terminal domain"/>
    <property type="match status" value="1"/>
</dbReference>
<evidence type="ECO:0000256" key="2">
    <source>
        <dbReference type="ARBA" id="ARBA00022490"/>
    </source>
</evidence>
<dbReference type="InterPro" id="IPR006073">
    <property type="entry name" value="GTP-bd"/>
</dbReference>
<dbReference type="InterPro" id="IPR006074">
    <property type="entry name" value="GTP1-OBG_CS"/>
</dbReference>
<evidence type="ECO:0000256" key="3">
    <source>
        <dbReference type="ARBA" id="ARBA00022723"/>
    </source>
</evidence>
<evidence type="ECO:0000259" key="10">
    <source>
        <dbReference type="PROSITE" id="PS51883"/>
    </source>
</evidence>
<dbReference type="Pfam" id="PF01018">
    <property type="entry name" value="GTP1_OBG"/>
    <property type="match status" value="1"/>
</dbReference>
<dbReference type="CDD" id="cd01898">
    <property type="entry name" value="Obg"/>
    <property type="match status" value="1"/>
</dbReference>
<dbReference type="PRINTS" id="PR00326">
    <property type="entry name" value="GTP1OBG"/>
</dbReference>
<comment type="cofactor">
    <cofactor evidence="8">
        <name>Mg(2+)</name>
        <dbReference type="ChEBI" id="CHEBI:18420"/>
    </cofactor>
</comment>
<dbReference type="NCBIfam" id="TIGR00231">
    <property type="entry name" value="small_GTP"/>
    <property type="match status" value="1"/>
</dbReference>
<keyword evidence="7 8" id="KW-0342">GTP-binding</keyword>
<dbReference type="NCBIfam" id="NF008956">
    <property type="entry name" value="PRK12299.1"/>
    <property type="match status" value="1"/>
</dbReference>
<dbReference type="InterPro" id="IPR027417">
    <property type="entry name" value="P-loop_NTPase"/>
</dbReference>
<feature type="domain" description="OBG-type G" evidence="9">
    <location>
        <begin position="160"/>
        <end position="338"/>
    </location>
</feature>
<accession>A0A3A4ZM48</accession>
<sequence>MIDIAEIKIKAGNGGDGKVSFRREKYISKGGPDGGDGGKGGNIYLMADDNMATLIDFKSKNMIEAQNGEPGGKKKMTGKNGEDLFVKVPVGTLIYEMRDKDEVLVADMNAKGMEFLIALGGVGGKGNFRFRSSTNQSPMQYTKGTLGDQKKIKLEVKLVADVGIIGLPNAGKSTLLNVLTRANAKVSSYPFTTLSPNLGTVLLKSGKTVVLSDIPGLIEGASEGKGLGDEFLRHVERTRILVHLIDPLEGVSDVSECQENAFRKYETIRNELKNYGKGLEDKNEIIVINKLDLAEVKTQFNDIKKYFAKKIKNPVIGISGVTGEGVETLLNFIEENLSKIEKKVEFDVVTPVKLYDIGNLPNKRIVFHDTKVDISEQ</sequence>
<dbReference type="InterPro" id="IPR031167">
    <property type="entry name" value="G_OBG"/>
</dbReference>
<feature type="binding site" evidence="8">
    <location>
        <begin position="289"/>
        <end position="292"/>
    </location>
    <ligand>
        <name>GTP</name>
        <dbReference type="ChEBI" id="CHEBI:37565"/>
    </ligand>
</feature>
<dbReference type="Pfam" id="PF01926">
    <property type="entry name" value="MMR_HSR1"/>
    <property type="match status" value="1"/>
</dbReference>
<feature type="domain" description="Obg" evidence="10">
    <location>
        <begin position="1"/>
        <end position="159"/>
    </location>
</feature>
<gene>
    <name evidence="11" type="primary">obgE</name>
    <name evidence="8" type="synonym">obg</name>
    <name evidence="11" type="ORF">C4561_00465</name>
</gene>
<organism evidence="11 12">
    <name type="scientific">candidate division WWE3 bacterium</name>
    <dbReference type="NCBI Taxonomy" id="2053526"/>
    <lineage>
        <taxon>Bacteria</taxon>
        <taxon>Katanobacteria</taxon>
    </lineage>
</organism>
<dbReference type="AlphaFoldDB" id="A0A3A4ZM48"/>
<dbReference type="NCBIfam" id="NF008955">
    <property type="entry name" value="PRK12297.1"/>
    <property type="match status" value="1"/>
</dbReference>
<comment type="subunit">
    <text evidence="8">Monomer.</text>
</comment>
<dbReference type="Gene3D" id="2.70.210.12">
    <property type="entry name" value="GTP1/OBG domain"/>
    <property type="match status" value="1"/>
</dbReference>
<evidence type="ECO:0000259" key="9">
    <source>
        <dbReference type="PROSITE" id="PS51710"/>
    </source>
</evidence>
<name>A0A3A4ZM48_UNCKA</name>
<dbReference type="Proteomes" id="UP000265540">
    <property type="component" value="Unassembled WGS sequence"/>
</dbReference>